<dbReference type="Gene3D" id="2.60.40.3650">
    <property type="match status" value="1"/>
</dbReference>
<dbReference type="Gene3D" id="1.10.390.10">
    <property type="entry name" value="Neutral Protease Domain 2"/>
    <property type="match status" value="1"/>
</dbReference>
<dbReference type="Pfam" id="PF17899">
    <property type="entry name" value="Peptidase_M61_N"/>
    <property type="match status" value="1"/>
</dbReference>
<evidence type="ECO:0000259" key="2">
    <source>
        <dbReference type="Pfam" id="PF17899"/>
    </source>
</evidence>
<protein>
    <submittedName>
        <fullName evidence="3">M61 family metallopeptidase</fullName>
    </submittedName>
</protein>
<gene>
    <name evidence="3" type="ORF">L3556_12350</name>
</gene>
<evidence type="ECO:0000313" key="3">
    <source>
        <dbReference type="EMBL" id="MDG2991716.1"/>
    </source>
</evidence>
<evidence type="ECO:0000313" key="4">
    <source>
        <dbReference type="Proteomes" id="UP001154265"/>
    </source>
</evidence>
<dbReference type="InterPro" id="IPR007963">
    <property type="entry name" value="Peptidase_M61_catalytic"/>
</dbReference>
<dbReference type="InterPro" id="IPR027268">
    <property type="entry name" value="Peptidase_M4/M1_CTD_sf"/>
</dbReference>
<evidence type="ECO:0000259" key="1">
    <source>
        <dbReference type="Pfam" id="PF05299"/>
    </source>
</evidence>
<dbReference type="InterPro" id="IPR024191">
    <property type="entry name" value="Peptidase_M61"/>
</dbReference>
<dbReference type="PIRSF" id="PIRSF016493">
    <property type="entry name" value="Glycyl_aminpptds"/>
    <property type="match status" value="1"/>
</dbReference>
<name>A0ABT6F1H3_9SYNE</name>
<sequence>MTVAAIAPEPSLSPTYWLHYQVDCTQPQSHLLTVTLTILTQDQTSLDLKCPVWTPGSYLIREYARHIQDFQAHQADGTPLPWQKISKNHWCISLGAESIAAESIAAESIEKVVVSYRVYAYELTVRTNHCDASHAYFNPAALCLYVPKYRDRPLQITIIAPVGWQVTTPLPTLSNQTHGFWAENYDTLVDSPFEIGCHDLYSFQVQGKPHELAVWGQGNLDPDRAIADIEKIIKVEADLFGGLPYDRYVFFLHLTAKSYGGLEHKNGCSLIFSRFGFRQPEQYQRFLCLVAHEFFHLWNVKRLRPKELEVFDYDQENYTPCLWFCEGITSYYDQLIPLWAQLFDAATYLKLLSESLNRYLQTPGRQVQSLADSSFDAWIKLYRPDANSPNAQMSYYLKGELVALLLDLRIRLAHNHRRSLNNVLQNLWHTYGIPETGYSHDQLWAEIEAVAEEDLGDFRRRYVEQTDELPLAETLGKVGLELVHDEGKAIPYTGIQLKQTHGAAILKTVFRHSPAQDAGLAPGDELVAIARWRITAEQWQEHLRNYQPGDHLEITFFREGILHTTTLVLGDPQPHKYVLRRHREASSGAIDHLCAWLGPSARGLGSLG</sequence>
<reference evidence="3" key="2">
    <citation type="submission" date="2022-01" db="EMBL/GenBank/DDBJ databases">
        <authorList>
            <person name="Zivanovic Y."/>
            <person name="Moreira D."/>
            <person name="Lopez-Garcia P."/>
        </authorList>
    </citation>
    <scope>NUCLEOTIDE SEQUENCE</scope>
    <source>
        <strain evidence="3">G9</strain>
    </source>
</reference>
<accession>A0ABT6F1H3</accession>
<feature type="domain" description="Peptidase M61 catalytic" evidence="1">
    <location>
        <begin position="286"/>
        <end position="402"/>
    </location>
</feature>
<dbReference type="InterPro" id="IPR040756">
    <property type="entry name" value="Peptidase_M61_N"/>
</dbReference>
<proteinExistence type="predicted"/>
<dbReference type="Gene3D" id="2.30.42.10">
    <property type="match status" value="1"/>
</dbReference>
<dbReference type="InterPro" id="IPR036034">
    <property type="entry name" value="PDZ_sf"/>
</dbReference>
<reference evidence="3" key="1">
    <citation type="journal article" date="2022" name="Genome Biol. Evol.">
        <title>A New Gene Family Diagnostic for Intracellular Biomineralization of Amorphous Ca Carbonates by Cyanobacteria.</title>
        <authorList>
            <person name="Benzerara K."/>
            <person name="Duprat E."/>
            <person name="Bitard-Feildel T."/>
            <person name="Caumes G."/>
            <person name="Cassier-Chauvat C."/>
            <person name="Chauvat F."/>
            <person name="Dezi M."/>
            <person name="Diop S.I."/>
            <person name="Gaschignard G."/>
            <person name="Gorgen S."/>
            <person name="Gugger M."/>
            <person name="Lopez-Garcia P."/>
            <person name="Millet M."/>
            <person name="Skouri-Panet F."/>
            <person name="Moreira D."/>
            <person name="Callebaut I."/>
        </authorList>
    </citation>
    <scope>NUCLEOTIDE SEQUENCE</scope>
    <source>
        <strain evidence="3">G9</strain>
    </source>
</reference>
<dbReference type="Pfam" id="PF05299">
    <property type="entry name" value="Peptidase_M61"/>
    <property type="match status" value="1"/>
</dbReference>
<dbReference type="Proteomes" id="UP001154265">
    <property type="component" value="Unassembled WGS sequence"/>
</dbReference>
<dbReference type="RefSeq" id="WP_277867578.1">
    <property type="nucleotide sequence ID" value="NZ_JAKKUT010000002.1"/>
</dbReference>
<organism evidence="3 4">
    <name type="scientific">Candidatus Synechococcus calcipolaris G9</name>
    <dbReference type="NCBI Taxonomy" id="1497997"/>
    <lineage>
        <taxon>Bacteria</taxon>
        <taxon>Bacillati</taxon>
        <taxon>Cyanobacteriota</taxon>
        <taxon>Cyanophyceae</taxon>
        <taxon>Synechococcales</taxon>
        <taxon>Synechococcaceae</taxon>
        <taxon>Synechococcus</taxon>
    </lineage>
</organism>
<feature type="domain" description="Peptidase M61 N-terminal" evidence="2">
    <location>
        <begin position="19"/>
        <end position="196"/>
    </location>
</feature>
<keyword evidence="4" id="KW-1185">Reference proteome</keyword>
<dbReference type="SUPFAM" id="SSF55486">
    <property type="entry name" value="Metalloproteases ('zincins'), catalytic domain"/>
    <property type="match status" value="1"/>
</dbReference>
<comment type="caution">
    <text evidence="3">The sequence shown here is derived from an EMBL/GenBank/DDBJ whole genome shotgun (WGS) entry which is preliminary data.</text>
</comment>
<dbReference type="EMBL" id="JAKKUT010000002">
    <property type="protein sequence ID" value="MDG2991716.1"/>
    <property type="molecule type" value="Genomic_DNA"/>
</dbReference>
<dbReference type="SUPFAM" id="SSF50156">
    <property type="entry name" value="PDZ domain-like"/>
    <property type="match status" value="1"/>
</dbReference>